<gene>
    <name evidence="1" type="ORF">M440DRAFT_1114535</name>
</gene>
<evidence type="ECO:0000313" key="2">
    <source>
        <dbReference type="Proteomes" id="UP000240760"/>
    </source>
</evidence>
<organism evidence="1 2">
    <name type="scientific">Trichoderma longibrachiatum ATCC 18648</name>
    <dbReference type="NCBI Taxonomy" id="983965"/>
    <lineage>
        <taxon>Eukaryota</taxon>
        <taxon>Fungi</taxon>
        <taxon>Dikarya</taxon>
        <taxon>Ascomycota</taxon>
        <taxon>Pezizomycotina</taxon>
        <taxon>Sordariomycetes</taxon>
        <taxon>Hypocreomycetidae</taxon>
        <taxon>Hypocreales</taxon>
        <taxon>Hypocreaceae</taxon>
        <taxon>Trichoderma</taxon>
    </lineage>
</organism>
<dbReference type="EMBL" id="KZ679127">
    <property type="protein sequence ID" value="PTB80166.1"/>
    <property type="molecule type" value="Genomic_DNA"/>
</dbReference>
<sequence length="159" mass="17244">MSNTCSNGYNYFTPFPTITQWPLAQTSIPYPILPFLVCPSCPPLLASSSPRYPTHFPSDSSSFFPLCSTSLSLPLFPVLFFPNPSEIHSKLYLLNPSRSLPSPALPSLPPISPRPLHALPVSIQSSIHPSVSPSRNPNFQSSALLPSFVLARPIPSQSG</sequence>
<protein>
    <submittedName>
        <fullName evidence="1">Uncharacterized protein</fullName>
    </submittedName>
</protein>
<proteinExistence type="predicted"/>
<accession>A0A2T4CF40</accession>
<keyword evidence="2" id="KW-1185">Reference proteome</keyword>
<evidence type="ECO:0000313" key="1">
    <source>
        <dbReference type="EMBL" id="PTB80166.1"/>
    </source>
</evidence>
<dbReference type="AlphaFoldDB" id="A0A2T4CF40"/>
<name>A0A2T4CF40_TRILO</name>
<reference evidence="1 2" key="1">
    <citation type="submission" date="2016-07" db="EMBL/GenBank/DDBJ databases">
        <title>Multiple horizontal gene transfer events from other fungi enriched the ability of initially mycotrophic Trichoderma (Ascomycota) to feed on dead plant biomass.</title>
        <authorList>
            <consortium name="DOE Joint Genome Institute"/>
            <person name="Aerts A."/>
            <person name="Atanasova L."/>
            <person name="Chenthamara K."/>
            <person name="Zhang J."/>
            <person name="Grujic M."/>
            <person name="Henrissat B."/>
            <person name="Kuo A."/>
            <person name="Salamov A."/>
            <person name="Lipzen A."/>
            <person name="Labutti K."/>
            <person name="Barry K."/>
            <person name="Miao Y."/>
            <person name="Rahimi M.J."/>
            <person name="Shen Q."/>
            <person name="Grigoriev I.V."/>
            <person name="Kubicek C.P."/>
            <person name="Druzhinina I.S."/>
        </authorList>
    </citation>
    <scope>NUCLEOTIDE SEQUENCE [LARGE SCALE GENOMIC DNA]</scope>
    <source>
        <strain evidence="1 2">ATCC 18648</strain>
    </source>
</reference>
<dbReference type="Proteomes" id="UP000240760">
    <property type="component" value="Unassembled WGS sequence"/>
</dbReference>